<name>A0A2H3E8I7_ARMGA</name>
<evidence type="ECO:0000313" key="1">
    <source>
        <dbReference type="EMBL" id="PBL00033.1"/>
    </source>
</evidence>
<dbReference type="EMBL" id="KZ293647">
    <property type="protein sequence ID" value="PBL00033.1"/>
    <property type="molecule type" value="Genomic_DNA"/>
</dbReference>
<dbReference type="Proteomes" id="UP000217790">
    <property type="component" value="Unassembled WGS sequence"/>
</dbReference>
<protein>
    <submittedName>
        <fullName evidence="1">Uncharacterized protein</fullName>
    </submittedName>
</protein>
<accession>A0A2H3E8I7</accession>
<organism evidence="1 2">
    <name type="scientific">Armillaria gallica</name>
    <name type="common">Bulbous honey fungus</name>
    <name type="synonym">Armillaria bulbosa</name>
    <dbReference type="NCBI Taxonomy" id="47427"/>
    <lineage>
        <taxon>Eukaryota</taxon>
        <taxon>Fungi</taxon>
        <taxon>Dikarya</taxon>
        <taxon>Basidiomycota</taxon>
        <taxon>Agaricomycotina</taxon>
        <taxon>Agaricomycetes</taxon>
        <taxon>Agaricomycetidae</taxon>
        <taxon>Agaricales</taxon>
        <taxon>Marasmiineae</taxon>
        <taxon>Physalacriaceae</taxon>
        <taxon>Armillaria</taxon>
    </lineage>
</organism>
<gene>
    <name evidence="1" type="ORF">ARMGADRAFT_1074851</name>
</gene>
<reference evidence="2" key="1">
    <citation type="journal article" date="2017" name="Nat. Ecol. Evol.">
        <title>Genome expansion and lineage-specific genetic innovations in the forest pathogenic fungi Armillaria.</title>
        <authorList>
            <person name="Sipos G."/>
            <person name="Prasanna A.N."/>
            <person name="Walter M.C."/>
            <person name="O'Connor E."/>
            <person name="Balint B."/>
            <person name="Krizsan K."/>
            <person name="Kiss B."/>
            <person name="Hess J."/>
            <person name="Varga T."/>
            <person name="Slot J."/>
            <person name="Riley R."/>
            <person name="Boka B."/>
            <person name="Rigling D."/>
            <person name="Barry K."/>
            <person name="Lee J."/>
            <person name="Mihaltcheva S."/>
            <person name="LaButti K."/>
            <person name="Lipzen A."/>
            <person name="Waldron R."/>
            <person name="Moloney N.M."/>
            <person name="Sperisen C."/>
            <person name="Kredics L."/>
            <person name="Vagvoelgyi C."/>
            <person name="Patrignani A."/>
            <person name="Fitzpatrick D."/>
            <person name="Nagy I."/>
            <person name="Doyle S."/>
            <person name="Anderson J.B."/>
            <person name="Grigoriev I.V."/>
            <person name="Gueldener U."/>
            <person name="Muensterkoetter M."/>
            <person name="Nagy L.G."/>
        </authorList>
    </citation>
    <scope>NUCLEOTIDE SEQUENCE [LARGE SCALE GENOMIC DNA]</scope>
    <source>
        <strain evidence="2">Ar21-2</strain>
    </source>
</reference>
<dbReference type="InParanoid" id="A0A2H3E8I7"/>
<sequence>MDTEVEGYVEKHFKTLRDDFSLDDVFGKYFTQDTIQREIIQSFEEMRGTDAVHLSFT</sequence>
<keyword evidence="2" id="KW-1185">Reference proteome</keyword>
<proteinExistence type="predicted"/>
<evidence type="ECO:0000313" key="2">
    <source>
        <dbReference type="Proteomes" id="UP000217790"/>
    </source>
</evidence>
<dbReference type="AlphaFoldDB" id="A0A2H3E8I7"/>